<keyword evidence="4" id="KW-1015">Disulfide bond</keyword>
<dbReference type="SUPFAM" id="SSF51905">
    <property type="entry name" value="FAD/NAD(P)-binding domain"/>
    <property type="match status" value="1"/>
</dbReference>
<dbReference type="InterPro" id="IPR008255">
    <property type="entry name" value="Pyr_nucl-diS_OxRdtase_2_AS"/>
</dbReference>
<evidence type="ECO:0000313" key="7">
    <source>
        <dbReference type="EMBL" id="ATZ59339.1"/>
    </source>
</evidence>
<dbReference type="PRINTS" id="PR00469">
    <property type="entry name" value="PNDRDTASEII"/>
</dbReference>
<evidence type="ECO:0000256" key="4">
    <source>
        <dbReference type="ARBA" id="ARBA00023157"/>
    </source>
</evidence>
<dbReference type="PROSITE" id="PS00573">
    <property type="entry name" value="PYRIDINE_REDOX_2"/>
    <property type="match status" value="1"/>
</dbReference>
<dbReference type="GO" id="GO:0005737">
    <property type="term" value="C:cytoplasm"/>
    <property type="evidence" value="ECO:0007669"/>
    <property type="project" value="InterPro"/>
</dbReference>
<dbReference type="OMA" id="CTSAMPR"/>
<keyword evidence="5" id="KW-0676">Redox-active center</keyword>
<dbReference type="Pfam" id="PF07992">
    <property type="entry name" value="Pyr_redox_2"/>
    <property type="match status" value="1"/>
</dbReference>
<evidence type="ECO:0000259" key="6">
    <source>
        <dbReference type="Pfam" id="PF07992"/>
    </source>
</evidence>
<dbReference type="GO" id="GO:0004791">
    <property type="term" value="F:thioredoxin-disulfide reductase (NADPH) activity"/>
    <property type="evidence" value="ECO:0007669"/>
    <property type="project" value="InterPro"/>
</dbReference>
<dbReference type="NCBIfam" id="TIGR01292">
    <property type="entry name" value="TRX_reduct"/>
    <property type="match status" value="1"/>
</dbReference>
<dbReference type="AlphaFoldDB" id="A0A2H4U5G2"/>
<gene>
    <name evidence="7" type="ORF">BK798_02385</name>
</gene>
<evidence type="ECO:0000256" key="1">
    <source>
        <dbReference type="ARBA" id="ARBA00022630"/>
    </source>
</evidence>
<sequence>MKTYDIIIVGAGPGGLTAGIYAGRQGTKTLILDKGLAGGIGREVPLMENYPGFDTISGFELVEKMKLQCMKYIELHENEIVKNIEKNNDNFLVTTHKDEYCGKTIILATGSSHKHLEIPGEEEYLGKGVSYCATCDGLFFKDKDAIMIGGGNSALQEAIFLDNVGCNVTIIHRRDELRAQQYLQKEIKERNIDVIYDTTVEEIKGNALVNSVILKNVKTNEYSEFKTQGVFVGIGYKPHNELAKKLNVELSESGEIITDKHQRTNIENVYSAGDICGGLRQWIVACGEGAIAATSAYEDIHNHK</sequence>
<evidence type="ECO:0000313" key="8">
    <source>
        <dbReference type="Proteomes" id="UP000232133"/>
    </source>
</evidence>
<dbReference type="InterPro" id="IPR005982">
    <property type="entry name" value="Thioredox_Rdtase"/>
</dbReference>
<reference evidence="7 8" key="1">
    <citation type="submission" date="2016-10" db="EMBL/GenBank/DDBJ databases">
        <authorList>
            <person name="Varghese N."/>
        </authorList>
    </citation>
    <scope>NUCLEOTIDE SEQUENCE [LARGE SCALE GENOMIC DNA]</scope>
    <source>
        <strain evidence="7 8">KB11</strain>
    </source>
</reference>
<dbReference type="InterPro" id="IPR023753">
    <property type="entry name" value="FAD/NAD-binding_dom"/>
</dbReference>
<dbReference type="Gene3D" id="3.50.50.60">
    <property type="entry name" value="FAD/NAD(P)-binding domain"/>
    <property type="match status" value="2"/>
</dbReference>
<organism evidence="7 8">
    <name type="scientific">Methanobrevibacter smithii</name>
    <dbReference type="NCBI Taxonomy" id="2173"/>
    <lineage>
        <taxon>Archaea</taxon>
        <taxon>Methanobacteriati</taxon>
        <taxon>Methanobacteriota</taxon>
        <taxon>Methanomada group</taxon>
        <taxon>Methanobacteria</taxon>
        <taxon>Methanobacteriales</taxon>
        <taxon>Methanobacteriaceae</taxon>
        <taxon>Methanobrevibacter</taxon>
    </lineage>
</organism>
<feature type="domain" description="FAD/NAD(P)-binding" evidence="6">
    <location>
        <begin position="4"/>
        <end position="289"/>
    </location>
</feature>
<evidence type="ECO:0000256" key="3">
    <source>
        <dbReference type="ARBA" id="ARBA00023002"/>
    </source>
</evidence>
<dbReference type="EMBL" id="CP017803">
    <property type="protein sequence ID" value="ATZ59339.1"/>
    <property type="molecule type" value="Genomic_DNA"/>
</dbReference>
<dbReference type="PANTHER" id="PTHR48105">
    <property type="entry name" value="THIOREDOXIN REDUCTASE 1-RELATED-RELATED"/>
    <property type="match status" value="1"/>
</dbReference>
<protein>
    <submittedName>
        <fullName evidence="7">Thioredoxin-disulfide reductase</fullName>
    </submittedName>
</protein>
<evidence type="ECO:0000256" key="5">
    <source>
        <dbReference type="ARBA" id="ARBA00023284"/>
    </source>
</evidence>
<evidence type="ECO:0000256" key="2">
    <source>
        <dbReference type="ARBA" id="ARBA00022827"/>
    </source>
</evidence>
<dbReference type="Proteomes" id="UP000232133">
    <property type="component" value="Chromosome"/>
</dbReference>
<name>A0A2H4U5G2_METSM</name>
<dbReference type="InterPro" id="IPR036188">
    <property type="entry name" value="FAD/NAD-bd_sf"/>
</dbReference>
<keyword evidence="1" id="KW-0285">Flavoprotein</keyword>
<dbReference type="GeneID" id="78816964"/>
<dbReference type="GO" id="GO:0019430">
    <property type="term" value="P:removal of superoxide radicals"/>
    <property type="evidence" value="ECO:0007669"/>
    <property type="project" value="InterPro"/>
</dbReference>
<accession>A0A2H4U5G2</accession>
<dbReference type="InterPro" id="IPR050097">
    <property type="entry name" value="Ferredoxin-NADP_redctase_2"/>
</dbReference>
<keyword evidence="2" id="KW-0274">FAD</keyword>
<keyword evidence="3" id="KW-0560">Oxidoreductase</keyword>
<proteinExistence type="predicted"/>
<dbReference type="RefSeq" id="WP_004034556.1">
    <property type="nucleotide sequence ID" value="NZ_AP025586.1"/>
</dbReference>
<dbReference type="PRINTS" id="PR00368">
    <property type="entry name" value="FADPNR"/>
</dbReference>